<evidence type="ECO:0000256" key="1">
    <source>
        <dbReference type="ARBA" id="ARBA00004236"/>
    </source>
</evidence>
<evidence type="ECO:0000256" key="2">
    <source>
        <dbReference type="ARBA" id="ARBA00004496"/>
    </source>
</evidence>
<feature type="transmembrane region" description="Helical" evidence="9">
    <location>
        <begin position="47"/>
        <end position="68"/>
    </location>
</feature>
<dbReference type="PANTHER" id="PTHR45161:SF1">
    <property type="entry name" value="CYTOSKELETON-ASSOCIATED PROTEIN 4"/>
    <property type="match status" value="1"/>
</dbReference>
<protein>
    <recommendedName>
        <fullName evidence="12">Cytoskeleton-associated protein 4</fullName>
    </recommendedName>
</protein>
<dbReference type="GO" id="GO:0005886">
    <property type="term" value="C:plasma membrane"/>
    <property type="evidence" value="ECO:0007669"/>
    <property type="project" value="UniProtKB-SubCell"/>
</dbReference>
<accession>A0A401SQG9</accession>
<reference evidence="10 11" key="1">
    <citation type="journal article" date="2018" name="Nat. Ecol. Evol.">
        <title>Shark genomes provide insights into elasmobranch evolution and the origin of vertebrates.</title>
        <authorList>
            <person name="Hara Y"/>
            <person name="Yamaguchi K"/>
            <person name="Onimaru K"/>
            <person name="Kadota M"/>
            <person name="Koyanagi M"/>
            <person name="Keeley SD"/>
            <person name="Tatsumi K"/>
            <person name="Tanaka K"/>
            <person name="Motone F"/>
            <person name="Kageyama Y"/>
            <person name="Nozu R"/>
            <person name="Adachi N"/>
            <person name="Nishimura O"/>
            <person name="Nakagawa R"/>
            <person name="Tanegashima C"/>
            <person name="Kiyatake I"/>
            <person name="Matsumoto R"/>
            <person name="Murakumo K"/>
            <person name="Nishida K"/>
            <person name="Terakita A"/>
            <person name="Kuratani S"/>
            <person name="Sato K"/>
            <person name="Hyodo S Kuraku.S."/>
        </authorList>
    </citation>
    <scope>NUCLEOTIDE SEQUENCE [LARGE SCALE GENOMIC DNA]</scope>
</reference>
<organism evidence="10 11">
    <name type="scientific">Chiloscyllium punctatum</name>
    <name type="common">Brownbanded bambooshark</name>
    <name type="synonym">Hemiscyllium punctatum</name>
    <dbReference type="NCBI Taxonomy" id="137246"/>
    <lineage>
        <taxon>Eukaryota</taxon>
        <taxon>Metazoa</taxon>
        <taxon>Chordata</taxon>
        <taxon>Craniata</taxon>
        <taxon>Vertebrata</taxon>
        <taxon>Chondrichthyes</taxon>
        <taxon>Elasmobranchii</taxon>
        <taxon>Galeomorphii</taxon>
        <taxon>Galeoidea</taxon>
        <taxon>Orectolobiformes</taxon>
        <taxon>Hemiscylliidae</taxon>
        <taxon>Chiloscyllium</taxon>
    </lineage>
</organism>
<evidence type="ECO:0000313" key="11">
    <source>
        <dbReference type="Proteomes" id="UP000287033"/>
    </source>
</evidence>
<keyword evidence="4" id="KW-0963">Cytoplasm</keyword>
<gene>
    <name evidence="10" type="ORF">chiPu_0011103</name>
</gene>
<dbReference type="STRING" id="137246.A0A401SQG9"/>
<feature type="region of interest" description="Disordered" evidence="8">
    <location>
        <begin position="1"/>
        <end position="40"/>
    </location>
</feature>
<sequence length="514" mass="57151">MTDMSSVKQRNKSHPDRGSHSNQDDVAKRGLKGNKGGPDSGSSISKVLSGFLMFAVAAAAASVSAWYLHSLSQQINHLHQRSEETSLESSGVATKLETVLQQVESMKILTNRLDSVLRHTQQELQETNKAVNKGESKTNQITETLQKLQNEILRDLSDGIQDVKEARERDVTSLEKTVEEKLTELTKSIHDNIVAFTEVQEKNQNDIDEMKSKIGLLETTIETKSQEITVLIDKHDQLKNALHSQLTAQEALKQSVSNAEISLNAVSEEVHNCRQDLQETKDSLNNQEKELLSKAVDASTRVEKQNEMFESRLSVAEENILALNTAATHLSEKLEFYNLDSVQDTMRSMTDSQASLSNEIQTLKANLKDLQNPATEEVLNALQNEMQALEAQQKEQITQVQSDHKESLKQLEKSVTEIGEKTQNVAATLKSAEETIRSEFDEKFSTMESSVDELKSSISEAKTDLEVLGSTVDSLLSKPGETETAEDELASLKLSLNELQSDVDKLSVSLNRMQ</sequence>
<feature type="coiled-coil region" evidence="7">
    <location>
        <begin position="482"/>
        <end position="509"/>
    </location>
</feature>
<keyword evidence="7" id="KW-0175">Coiled coil</keyword>
<evidence type="ECO:0000313" key="10">
    <source>
        <dbReference type="EMBL" id="GCC32640.1"/>
    </source>
</evidence>
<evidence type="ECO:0008006" key="12">
    <source>
        <dbReference type="Google" id="ProtNLM"/>
    </source>
</evidence>
<proteinExistence type="predicted"/>
<feature type="coiled-coil region" evidence="7">
    <location>
        <begin position="263"/>
        <end position="294"/>
    </location>
</feature>
<feature type="compositionally biased region" description="Basic and acidic residues" evidence="8">
    <location>
        <begin position="13"/>
        <end position="28"/>
    </location>
</feature>
<dbReference type="Proteomes" id="UP000287033">
    <property type="component" value="Unassembled WGS sequence"/>
</dbReference>
<evidence type="ECO:0000256" key="8">
    <source>
        <dbReference type="SAM" id="MobiDB-lite"/>
    </source>
</evidence>
<keyword evidence="11" id="KW-1185">Reference proteome</keyword>
<feature type="coiled-coil region" evidence="7">
    <location>
        <begin position="372"/>
        <end position="399"/>
    </location>
</feature>
<keyword evidence="6 9" id="KW-0472">Membrane</keyword>
<keyword evidence="9" id="KW-1133">Transmembrane helix</keyword>
<dbReference type="OMA" id="GFSGWCV"/>
<name>A0A401SQG9_CHIPU</name>
<evidence type="ECO:0000256" key="3">
    <source>
        <dbReference type="ARBA" id="ARBA00022475"/>
    </source>
</evidence>
<evidence type="ECO:0000256" key="7">
    <source>
        <dbReference type="SAM" id="Coils"/>
    </source>
</evidence>
<dbReference type="EMBL" id="BEZZ01000450">
    <property type="protein sequence ID" value="GCC32640.1"/>
    <property type="molecule type" value="Genomic_DNA"/>
</dbReference>
<evidence type="ECO:0000256" key="4">
    <source>
        <dbReference type="ARBA" id="ARBA00022490"/>
    </source>
</evidence>
<dbReference type="GO" id="GO:0005737">
    <property type="term" value="C:cytoplasm"/>
    <property type="evidence" value="ECO:0007669"/>
    <property type="project" value="UniProtKB-SubCell"/>
</dbReference>
<evidence type="ECO:0000256" key="9">
    <source>
        <dbReference type="SAM" id="Phobius"/>
    </source>
</evidence>
<dbReference type="OrthoDB" id="9944809at2759"/>
<comment type="caution">
    <text evidence="10">The sequence shown here is derived from an EMBL/GenBank/DDBJ whole genome shotgun (WGS) entry which is preliminary data.</text>
</comment>
<comment type="subcellular location">
    <subcellularLocation>
        <location evidence="1">Cell membrane</location>
    </subcellularLocation>
    <subcellularLocation>
        <location evidence="2">Cytoplasm</location>
    </subcellularLocation>
</comment>
<feature type="coiled-coil region" evidence="7">
    <location>
        <begin position="117"/>
        <end position="151"/>
    </location>
</feature>
<dbReference type="PANTHER" id="PTHR45161">
    <property type="entry name" value="CYTOSKELETON-ASSOCIATED PROTEIN 4"/>
    <property type="match status" value="1"/>
</dbReference>
<keyword evidence="3" id="KW-1003">Cell membrane</keyword>
<evidence type="ECO:0000256" key="6">
    <source>
        <dbReference type="ARBA" id="ARBA00023136"/>
    </source>
</evidence>
<evidence type="ECO:0000256" key="5">
    <source>
        <dbReference type="ARBA" id="ARBA00022553"/>
    </source>
</evidence>
<keyword evidence="5" id="KW-0597">Phosphoprotein</keyword>
<keyword evidence="9" id="KW-0812">Transmembrane</keyword>
<dbReference type="AlphaFoldDB" id="A0A401SQG9"/>